<dbReference type="InterPro" id="IPR013083">
    <property type="entry name" value="Znf_RING/FYVE/PHD"/>
</dbReference>
<evidence type="ECO:0000313" key="9">
    <source>
        <dbReference type="Proteomes" id="UP001431783"/>
    </source>
</evidence>
<evidence type="ECO:0000256" key="4">
    <source>
        <dbReference type="PROSITE-ProRule" id="PRU00146"/>
    </source>
</evidence>
<dbReference type="GO" id="GO:0008270">
    <property type="term" value="F:zinc ion binding"/>
    <property type="evidence" value="ECO:0007669"/>
    <property type="project" value="UniProtKB-KW"/>
</dbReference>
<feature type="region of interest" description="Disordered" evidence="6">
    <location>
        <begin position="59"/>
        <end position="81"/>
    </location>
</feature>
<dbReference type="PROSITE" id="PS50016">
    <property type="entry name" value="ZF_PHD_2"/>
    <property type="match status" value="1"/>
</dbReference>
<name>A0AAW1TMY0_9CUCU</name>
<evidence type="ECO:0000256" key="3">
    <source>
        <dbReference type="ARBA" id="ARBA00022833"/>
    </source>
</evidence>
<evidence type="ECO:0000256" key="6">
    <source>
        <dbReference type="SAM" id="MobiDB-lite"/>
    </source>
</evidence>
<proteinExistence type="predicted"/>
<dbReference type="Pfam" id="PF25298">
    <property type="entry name" value="Baculo_FP_2nd"/>
    <property type="match status" value="1"/>
</dbReference>
<feature type="coiled-coil region" evidence="5">
    <location>
        <begin position="120"/>
        <end position="161"/>
    </location>
</feature>
<sequence>MTGNMVCITCRKSIGKNGYKIQCAGECGGWAHLACTSIKKEEIIHKKKLKWICPECEERDTASPGETSEEEEIPMKKMSSKIKKKGSTQSSVLTTEEMFKQLIGKVSDLEIAISFNGNMMEGIKKDLEEIKKENKNLKREHEKLKIEVQSLKNEMAILKNQAVANAVTADFQTRRNNVIMIGLGKTAEVVKVLNKLDINIKDEEIKTRQISSKGHMKPILVTLPSESVRNEVLLKRKAKGLLNSENMELDGDRRNIYINEDLPKITRDLFRKASELKNIGYMYVWVKEGKVLCRKSEFSRIIQVSHEGLIDLLKDN</sequence>
<evidence type="ECO:0000313" key="8">
    <source>
        <dbReference type="EMBL" id="KAK9871675.1"/>
    </source>
</evidence>
<dbReference type="SMART" id="SM00249">
    <property type="entry name" value="PHD"/>
    <property type="match status" value="1"/>
</dbReference>
<dbReference type="EMBL" id="JARQZJ010000007">
    <property type="protein sequence ID" value="KAK9871675.1"/>
    <property type="molecule type" value="Genomic_DNA"/>
</dbReference>
<dbReference type="Proteomes" id="UP001431783">
    <property type="component" value="Unassembled WGS sequence"/>
</dbReference>
<keyword evidence="3" id="KW-0862">Zinc</keyword>
<keyword evidence="2 4" id="KW-0863">Zinc-finger</keyword>
<dbReference type="InterPro" id="IPR057251">
    <property type="entry name" value="FP_C"/>
</dbReference>
<protein>
    <recommendedName>
        <fullName evidence="7">PHD-type domain-containing protein</fullName>
    </recommendedName>
</protein>
<keyword evidence="9" id="KW-1185">Reference proteome</keyword>
<evidence type="ECO:0000256" key="5">
    <source>
        <dbReference type="SAM" id="Coils"/>
    </source>
</evidence>
<dbReference type="Pfam" id="PF00628">
    <property type="entry name" value="PHD"/>
    <property type="match status" value="1"/>
</dbReference>
<dbReference type="AlphaFoldDB" id="A0AAW1TMY0"/>
<keyword evidence="1" id="KW-0479">Metal-binding</keyword>
<dbReference type="CDD" id="cd15489">
    <property type="entry name" value="PHD_SF"/>
    <property type="match status" value="1"/>
</dbReference>
<reference evidence="8 9" key="1">
    <citation type="submission" date="2023-03" db="EMBL/GenBank/DDBJ databases">
        <title>Genome insight into feeding habits of ladybird beetles.</title>
        <authorList>
            <person name="Li H.-S."/>
            <person name="Huang Y.-H."/>
            <person name="Pang H."/>
        </authorList>
    </citation>
    <scope>NUCLEOTIDE SEQUENCE [LARGE SCALE GENOMIC DNA]</scope>
    <source>
        <strain evidence="8">SYSU_2023b</strain>
        <tissue evidence="8">Whole body</tissue>
    </source>
</reference>
<gene>
    <name evidence="8" type="ORF">WA026_014123</name>
</gene>
<comment type="caution">
    <text evidence="8">The sequence shown here is derived from an EMBL/GenBank/DDBJ whole genome shotgun (WGS) entry which is preliminary data.</text>
</comment>
<evidence type="ECO:0000256" key="2">
    <source>
        <dbReference type="ARBA" id="ARBA00022771"/>
    </source>
</evidence>
<dbReference type="SUPFAM" id="SSF57903">
    <property type="entry name" value="FYVE/PHD zinc finger"/>
    <property type="match status" value="1"/>
</dbReference>
<feature type="domain" description="PHD-type" evidence="7">
    <location>
        <begin position="4"/>
        <end position="59"/>
    </location>
</feature>
<dbReference type="InterPro" id="IPR001965">
    <property type="entry name" value="Znf_PHD"/>
</dbReference>
<dbReference type="Gene3D" id="3.30.40.10">
    <property type="entry name" value="Zinc/RING finger domain, C3HC4 (zinc finger)"/>
    <property type="match status" value="1"/>
</dbReference>
<dbReference type="InterPro" id="IPR019787">
    <property type="entry name" value="Znf_PHD-finger"/>
</dbReference>
<accession>A0AAW1TMY0</accession>
<dbReference type="InterPro" id="IPR011011">
    <property type="entry name" value="Znf_FYVE_PHD"/>
</dbReference>
<organism evidence="8 9">
    <name type="scientific">Henosepilachna vigintioctopunctata</name>
    <dbReference type="NCBI Taxonomy" id="420089"/>
    <lineage>
        <taxon>Eukaryota</taxon>
        <taxon>Metazoa</taxon>
        <taxon>Ecdysozoa</taxon>
        <taxon>Arthropoda</taxon>
        <taxon>Hexapoda</taxon>
        <taxon>Insecta</taxon>
        <taxon>Pterygota</taxon>
        <taxon>Neoptera</taxon>
        <taxon>Endopterygota</taxon>
        <taxon>Coleoptera</taxon>
        <taxon>Polyphaga</taxon>
        <taxon>Cucujiformia</taxon>
        <taxon>Coccinelloidea</taxon>
        <taxon>Coccinellidae</taxon>
        <taxon>Epilachninae</taxon>
        <taxon>Epilachnini</taxon>
        <taxon>Henosepilachna</taxon>
    </lineage>
</organism>
<keyword evidence="5" id="KW-0175">Coiled coil</keyword>
<evidence type="ECO:0000256" key="1">
    <source>
        <dbReference type="ARBA" id="ARBA00022723"/>
    </source>
</evidence>
<evidence type="ECO:0000259" key="7">
    <source>
        <dbReference type="PROSITE" id="PS50016"/>
    </source>
</evidence>